<accession>D2VSA8</accession>
<dbReference type="Pfam" id="PF12796">
    <property type="entry name" value="Ank_2"/>
    <property type="match status" value="2"/>
</dbReference>
<dbReference type="PANTHER" id="PTHR24198:SF165">
    <property type="entry name" value="ANKYRIN REPEAT-CONTAINING PROTEIN-RELATED"/>
    <property type="match status" value="1"/>
</dbReference>
<keyword evidence="2" id="KW-0040">ANK repeat</keyword>
<reference evidence="3 4" key="1">
    <citation type="journal article" date="2010" name="Cell">
        <title>The genome of Naegleria gruberi illuminates early eukaryotic versatility.</title>
        <authorList>
            <person name="Fritz-Laylin L.K."/>
            <person name="Prochnik S.E."/>
            <person name="Ginger M.L."/>
            <person name="Dacks J.B."/>
            <person name="Carpenter M.L."/>
            <person name="Field M.C."/>
            <person name="Kuo A."/>
            <person name="Paredez A."/>
            <person name="Chapman J."/>
            <person name="Pham J."/>
            <person name="Shu S."/>
            <person name="Neupane R."/>
            <person name="Cipriano M."/>
            <person name="Mancuso J."/>
            <person name="Tu H."/>
            <person name="Salamov A."/>
            <person name="Lindquist E."/>
            <person name="Shapiro H."/>
            <person name="Lucas S."/>
            <person name="Grigoriev I.V."/>
            <person name="Cande W.Z."/>
            <person name="Fulton C."/>
            <person name="Rokhsar D.S."/>
            <person name="Dawson S.C."/>
        </authorList>
    </citation>
    <scope>NUCLEOTIDE SEQUENCE [LARGE SCALE GENOMIC DNA]</scope>
    <source>
        <strain evidence="3 4">NEG-M</strain>
    </source>
</reference>
<dbReference type="VEuPathDB" id="AmoebaDB:NAEGRDRAFT_71874"/>
<dbReference type="Gene3D" id="1.25.40.20">
    <property type="entry name" value="Ankyrin repeat-containing domain"/>
    <property type="match status" value="2"/>
</dbReference>
<dbReference type="InParanoid" id="D2VSA8"/>
<evidence type="ECO:0000256" key="1">
    <source>
        <dbReference type="ARBA" id="ARBA00022737"/>
    </source>
</evidence>
<sequence length="280" mass="31689">MSLFEACTTGDVESVKLILSSGGSDDVDINGRDAYYSPLFAACVQGNIEIVELLLAVEGIDVNYGVHCYTDSCSPLFAAYTRGFRDIVKLLLTVDGINVNFGCYRMCTIFQHFDKHDIPLYYACKTGDYEMVKLLLKCRHIEVNRTIYNYDEPMKDEYVYSELPHDSSDYRISTTPLYAACKRGYLDIVKLLLEAKEIKVNQGDVSPLYAAINGYYIEIIECLLHKGAIVDEKCKEAALLKDIDIESILLRKTTTLFKTVERNVFGKQVFSGDIYIDFKP</sequence>
<dbReference type="STRING" id="5762.D2VSA8"/>
<dbReference type="InterPro" id="IPR036770">
    <property type="entry name" value="Ankyrin_rpt-contain_sf"/>
</dbReference>
<dbReference type="GeneID" id="8854822"/>
<dbReference type="SMART" id="SM00248">
    <property type="entry name" value="ANK"/>
    <property type="match status" value="6"/>
</dbReference>
<evidence type="ECO:0000313" key="3">
    <source>
        <dbReference type="EMBL" id="EFC40391.1"/>
    </source>
</evidence>
<dbReference type="RefSeq" id="XP_002673135.1">
    <property type="nucleotide sequence ID" value="XM_002673089.1"/>
</dbReference>
<gene>
    <name evidence="3" type="ORF">NAEGRDRAFT_71874</name>
</gene>
<dbReference type="EMBL" id="GG738893">
    <property type="protein sequence ID" value="EFC40391.1"/>
    <property type="molecule type" value="Genomic_DNA"/>
</dbReference>
<dbReference type="Pfam" id="PF00023">
    <property type="entry name" value="Ank"/>
    <property type="match status" value="1"/>
</dbReference>
<dbReference type="PANTHER" id="PTHR24198">
    <property type="entry name" value="ANKYRIN REPEAT AND PROTEIN KINASE DOMAIN-CONTAINING PROTEIN"/>
    <property type="match status" value="1"/>
</dbReference>
<dbReference type="KEGG" id="ngr:NAEGRDRAFT_71874"/>
<dbReference type="OrthoDB" id="194358at2759"/>
<dbReference type="eggNOG" id="KOG0504">
    <property type="taxonomic scope" value="Eukaryota"/>
</dbReference>
<name>D2VSA8_NAEGR</name>
<keyword evidence="4" id="KW-1185">Reference proteome</keyword>
<proteinExistence type="predicted"/>
<dbReference type="AlphaFoldDB" id="D2VSA8"/>
<organism evidence="4">
    <name type="scientific">Naegleria gruberi</name>
    <name type="common">Amoeba</name>
    <dbReference type="NCBI Taxonomy" id="5762"/>
    <lineage>
        <taxon>Eukaryota</taxon>
        <taxon>Discoba</taxon>
        <taxon>Heterolobosea</taxon>
        <taxon>Tetramitia</taxon>
        <taxon>Eutetramitia</taxon>
        <taxon>Vahlkampfiidae</taxon>
        <taxon>Naegleria</taxon>
    </lineage>
</organism>
<evidence type="ECO:0000313" key="4">
    <source>
        <dbReference type="Proteomes" id="UP000006671"/>
    </source>
</evidence>
<dbReference type="SUPFAM" id="SSF48403">
    <property type="entry name" value="Ankyrin repeat"/>
    <property type="match status" value="1"/>
</dbReference>
<evidence type="ECO:0000256" key="2">
    <source>
        <dbReference type="ARBA" id="ARBA00023043"/>
    </source>
</evidence>
<dbReference type="Proteomes" id="UP000006671">
    <property type="component" value="Unassembled WGS sequence"/>
</dbReference>
<dbReference type="InterPro" id="IPR002110">
    <property type="entry name" value="Ankyrin_rpt"/>
</dbReference>
<keyword evidence="1" id="KW-0677">Repeat</keyword>
<protein>
    <submittedName>
        <fullName evidence="3">Predicted protein</fullName>
    </submittedName>
</protein>